<proteinExistence type="inferred from homology"/>
<protein>
    <submittedName>
        <fullName evidence="8">Transthyretin-like family protein</fullName>
    </submittedName>
</protein>
<organism evidence="8">
    <name type="scientific">Gongylonema pulchrum</name>
    <dbReference type="NCBI Taxonomy" id="637853"/>
    <lineage>
        <taxon>Eukaryota</taxon>
        <taxon>Metazoa</taxon>
        <taxon>Ecdysozoa</taxon>
        <taxon>Nematoda</taxon>
        <taxon>Chromadorea</taxon>
        <taxon>Rhabditida</taxon>
        <taxon>Spirurina</taxon>
        <taxon>Spiruromorpha</taxon>
        <taxon>Spiruroidea</taxon>
        <taxon>Gongylonematidae</taxon>
        <taxon>Gongylonema</taxon>
    </lineage>
</organism>
<dbReference type="Proteomes" id="UP000271098">
    <property type="component" value="Unassembled WGS sequence"/>
</dbReference>
<dbReference type="InterPro" id="IPR038479">
    <property type="entry name" value="Transthyretin-like_sf"/>
</dbReference>
<evidence type="ECO:0000313" key="7">
    <source>
        <dbReference type="Proteomes" id="UP000271098"/>
    </source>
</evidence>
<evidence type="ECO:0000313" key="6">
    <source>
        <dbReference type="EMBL" id="VDK35494.1"/>
    </source>
</evidence>
<evidence type="ECO:0000256" key="2">
    <source>
        <dbReference type="ARBA" id="ARBA00010112"/>
    </source>
</evidence>
<feature type="signal peptide" evidence="5">
    <location>
        <begin position="1"/>
        <end position="18"/>
    </location>
</feature>
<name>A0A183D1N4_9BILA</name>
<comment type="similarity">
    <text evidence="2">Belongs to the nematode transthyretin-like family.</text>
</comment>
<comment type="subcellular location">
    <subcellularLocation>
        <location evidence="1">Secreted</location>
    </subcellularLocation>
</comment>
<accession>A0A183D1N4</accession>
<dbReference type="PANTHER" id="PTHR21700">
    <property type="entry name" value="TRANSTHYRETIN-LIKE FAMILY PROTEIN-RELATED"/>
    <property type="match status" value="1"/>
</dbReference>
<reference evidence="6 7" key="2">
    <citation type="submission" date="2018-11" db="EMBL/GenBank/DDBJ databases">
        <authorList>
            <consortium name="Pathogen Informatics"/>
        </authorList>
    </citation>
    <scope>NUCLEOTIDE SEQUENCE [LARGE SCALE GENOMIC DNA]</scope>
</reference>
<evidence type="ECO:0000256" key="3">
    <source>
        <dbReference type="ARBA" id="ARBA00022525"/>
    </source>
</evidence>
<dbReference type="InterPro" id="IPR001534">
    <property type="entry name" value="Transthyretin-like"/>
</dbReference>
<keyword evidence="3" id="KW-0964">Secreted</keyword>
<evidence type="ECO:0000256" key="4">
    <source>
        <dbReference type="ARBA" id="ARBA00022729"/>
    </source>
</evidence>
<dbReference type="EMBL" id="UYRT01004070">
    <property type="protein sequence ID" value="VDK35494.1"/>
    <property type="molecule type" value="Genomic_DNA"/>
</dbReference>
<dbReference type="GO" id="GO:0005576">
    <property type="term" value="C:extracellular region"/>
    <property type="evidence" value="ECO:0007669"/>
    <property type="project" value="UniProtKB-SubCell"/>
</dbReference>
<keyword evidence="4 5" id="KW-0732">Signal</keyword>
<feature type="chain" id="PRO_5043138526" evidence="5">
    <location>
        <begin position="19"/>
        <end position="132"/>
    </location>
</feature>
<keyword evidence="7" id="KW-1185">Reference proteome</keyword>
<dbReference type="GO" id="GO:0009986">
    <property type="term" value="C:cell surface"/>
    <property type="evidence" value="ECO:0007669"/>
    <property type="project" value="InterPro"/>
</dbReference>
<sequence>MLAVVLALLLLASRKCLAMKNQSVEIQGRFRCGEDVPRNATIELWNENLPLLTFISHYILNEETKFPDNKLDTTHPDDLGNFTIRATSTKIFGLSLYLVVYHQCDGVHYSDSQNRKEVVVFAYMKEIFICVM</sequence>
<dbReference type="PANTHER" id="PTHR21700:SF5">
    <property type="entry name" value="TRANSTHYRETIN-RELATED FAMILY DOMAIN"/>
    <property type="match status" value="1"/>
</dbReference>
<gene>
    <name evidence="6" type="ORF">GPUH_LOCUS2625</name>
</gene>
<dbReference type="OrthoDB" id="5842650at2759"/>
<evidence type="ECO:0000313" key="8">
    <source>
        <dbReference type="WBParaSite" id="GPUH_0000263001-mRNA-1"/>
    </source>
</evidence>
<dbReference type="Pfam" id="PF01060">
    <property type="entry name" value="TTR-52"/>
    <property type="match status" value="1"/>
</dbReference>
<dbReference type="WBParaSite" id="GPUH_0000263001-mRNA-1">
    <property type="protein sequence ID" value="GPUH_0000263001-mRNA-1"/>
    <property type="gene ID" value="GPUH_0000263001"/>
</dbReference>
<reference evidence="8" key="1">
    <citation type="submission" date="2016-06" db="UniProtKB">
        <authorList>
            <consortium name="WormBaseParasite"/>
        </authorList>
    </citation>
    <scope>IDENTIFICATION</scope>
</reference>
<evidence type="ECO:0000256" key="5">
    <source>
        <dbReference type="SAM" id="SignalP"/>
    </source>
</evidence>
<dbReference type="AlphaFoldDB" id="A0A183D1N4"/>
<evidence type="ECO:0000256" key="1">
    <source>
        <dbReference type="ARBA" id="ARBA00004613"/>
    </source>
</evidence>
<dbReference type="Gene3D" id="2.60.40.3330">
    <property type="match status" value="1"/>
</dbReference>